<proteinExistence type="inferred from homology"/>
<reference evidence="11" key="1">
    <citation type="submission" date="2022-08" db="EMBL/GenBank/DDBJ databases">
        <authorList>
            <person name="Gutierrez-Valencia J."/>
        </authorList>
    </citation>
    <scope>NUCLEOTIDE SEQUENCE</scope>
</reference>
<dbReference type="PROSITE" id="PS51294">
    <property type="entry name" value="HTH_MYB"/>
    <property type="match status" value="1"/>
</dbReference>
<dbReference type="Pfam" id="PF00249">
    <property type="entry name" value="Myb_DNA-binding"/>
    <property type="match status" value="1"/>
</dbReference>
<dbReference type="AlphaFoldDB" id="A0AAV0Q1K6"/>
<dbReference type="PANTHER" id="PTHR45885:SF1">
    <property type="entry name" value="CELL DIVISION CYCLE 5-LIKE PROTEIN"/>
    <property type="match status" value="1"/>
</dbReference>
<evidence type="ECO:0000256" key="4">
    <source>
        <dbReference type="ARBA" id="ARBA00022728"/>
    </source>
</evidence>
<keyword evidence="8" id="KW-0539">Nucleus</keyword>
<gene>
    <name evidence="11" type="ORF">LITE_LOCUS40708</name>
</gene>
<sequence>MIIATNEWLVTEDLLLNCLVKKHGHLGWEKVASCFVRKSAEQCQARWYHCFDPSIIKTREEAEKAALLCHLAELSDAVTLLKEDKAAVVAQLAERLANGKKKG</sequence>
<evidence type="ECO:0000256" key="1">
    <source>
        <dbReference type="ARBA" id="ARBA00004123"/>
    </source>
</evidence>
<dbReference type="EMBL" id="CAMGYJ010000009">
    <property type="protein sequence ID" value="CAI0476273.1"/>
    <property type="molecule type" value="Genomic_DNA"/>
</dbReference>
<evidence type="ECO:0000256" key="7">
    <source>
        <dbReference type="ARBA" id="ARBA00023187"/>
    </source>
</evidence>
<dbReference type="Gene3D" id="1.10.10.60">
    <property type="entry name" value="Homeodomain-like"/>
    <property type="match status" value="1"/>
</dbReference>
<dbReference type="SUPFAM" id="SSF46689">
    <property type="entry name" value="Homeodomain-like"/>
    <property type="match status" value="1"/>
</dbReference>
<evidence type="ECO:0000313" key="11">
    <source>
        <dbReference type="EMBL" id="CAI0476273.1"/>
    </source>
</evidence>
<dbReference type="InterPro" id="IPR009057">
    <property type="entry name" value="Homeodomain-like_sf"/>
</dbReference>
<dbReference type="GO" id="GO:0000398">
    <property type="term" value="P:mRNA splicing, via spliceosome"/>
    <property type="evidence" value="ECO:0007669"/>
    <property type="project" value="InterPro"/>
</dbReference>
<keyword evidence="4" id="KW-0747">Spliceosome</keyword>
<protein>
    <submittedName>
        <fullName evidence="11">Uncharacterized protein</fullName>
    </submittedName>
</protein>
<evidence type="ECO:0000259" key="9">
    <source>
        <dbReference type="PROSITE" id="PS50090"/>
    </source>
</evidence>
<organism evidence="11 12">
    <name type="scientific">Linum tenue</name>
    <dbReference type="NCBI Taxonomy" id="586396"/>
    <lineage>
        <taxon>Eukaryota</taxon>
        <taxon>Viridiplantae</taxon>
        <taxon>Streptophyta</taxon>
        <taxon>Embryophyta</taxon>
        <taxon>Tracheophyta</taxon>
        <taxon>Spermatophyta</taxon>
        <taxon>Magnoliopsida</taxon>
        <taxon>eudicotyledons</taxon>
        <taxon>Gunneridae</taxon>
        <taxon>Pentapetalae</taxon>
        <taxon>rosids</taxon>
        <taxon>fabids</taxon>
        <taxon>Malpighiales</taxon>
        <taxon>Linaceae</taxon>
        <taxon>Linum</taxon>
    </lineage>
</organism>
<evidence type="ECO:0000259" key="10">
    <source>
        <dbReference type="PROSITE" id="PS51294"/>
    </source>
</evidence>
<dbReference type="GO" id="GO:0005681">
    <property type="term" value="C:spliceosomal complex"/>
    <property type="evidence" value="ECO:0007669"/>
    <property type="project" value="UniProtKB-KW"/>
</dbReference>
<evidence type="ECO:0000256" key="8">
    <source>
        <dbReference type="ARBA" id="ARBA00023242"/>
    </source>
</evidence>
<dbReference type="SMART" id="SM00717">
    <property type="entry name" value="SANT"/>
    <property type="match status" value="1"/>
</dbReference>
<name>A0AAV0Q1K6_9ROSI</name>
<evidence type="ECO:0000256" key="5">
    <source>
        <dbReference type="ARBA" id="ARBA00022737"/>
    </source>
</evidence>
<feature type="domain" description="HTH myb-type" evidence="10">
    <location>
        <begin position="1"/>
        <end position="55"/>
    </location>
</feature>
<dbReference type="InterPro" id="IPR001005">
    <property type="entry name" value="SANT/Myb"/>
</dbReference>
<evidence type="ECO:0000256" key="2">
    <source>
        <dbReference type="ARBA" id="ARBA00010506"/>
    </source>
</evidence>
<evidence type="ECO:0000256" key="3">
    <source>
        <dbReference type="ARBA" id="ARBA00022664"/>
    </source>
</evidence>
<comment type="subcellular location">
    <subcellularLocation>
        <location evidence="1">Nucleus</location>
    </subcellularLocation>
</comment>
<comment type="similarity">
    <text evidence="2">Belongs to the CEF1 family.</text>
</comment>
<keyword evidence="5" id="KW-0677">Repeat</keyword>
<dbReference type="GO" id="GO:0003677">
    <property type="term" value="F:DNA binding"/>
    <property type="evidence" value="ECO:0007669"/>
    <property type="project" value="UniProtKB-KW"/>
</dbReference>
<dbReference type="InterPro" id="IPR017930">
    <property type="entry name" value="Myb_dom"/>
</dbReference>
<keyword evidence="7" id="KW-0508">mRNA splicing</keyword>
<dbReference type="PROSITE" id="PS50090">
    <property type="entry name" value="MYB_LIKE"/>
    <property type="match status" value="1"/>
</dbReference>
<dbReference type="PANTHER" id="PTHR45885">
    <property type="entry name" value="CELL DIVISION CYCLE 5-LIKE PROTEIN"/>
    <property type="match status" value="1"/>
</dbReference>
<evidence type="ECO:0000256" key="6">
    <source>
        <dbReference type="ARBA" id="ARBA00023125"/>
    </source>
</evidence>
<feature type="domain" description="Myb-like" evidence="9">
    <location>
        <begin position="6"/>
        <end position="51"/>
    </location>
</feature>
<keyword evidence="3" id="KW-0507">mRNA processing</keyword>
<dbReference type="InterPro" id="IPR047242">
    <property type="entry name" value="CDC5L/Cef1"/>
</dbReference>
<keyword evidence="6" id="KW-0238">DNA-binding</keyword>
<comment type="caution">
    <text evidence="11">The sequence shown here is derived from an EMBL/GenBank/DDBJ whole genome shotgun (WGS) entry which is preliminary data.</text>
</comment>
<accession>A0AAV0Q1K6</accession>
<keyword evidence="12" id="KW-1185">Reference proteome</keyword>
<evidence type="ECO:0000313" key="12">
    <source>
        <dbReference type="Proteomes" id="UP001154282"/>
    </source>
</evidence>
<dbReference type="Proteomes" id="UP001154282">
    <property type="component" value="Unassembled WGS sequence"/>
</dbReference>
<dbReference type="CDD" id="cd00167">
    <property type="entry name" value="SANT"/>
    <property type="match status" value="1"/>
</dbReference>
<dbReference type="GO" id="GO:0000974">
    <property type="term" value="C:Prp19 complex"/>
    <property type="evidence" value="ECO:0007669"/>
    <property type="project" value="InterPro"/>
</dbReference>